<accession>A0A0C2GB78</accession>
<evidence type="ECO:0000313" key="2">
    <source>
        <dbReference type="EMBL" id="KIH58245.1"/>
    </source>
</evidence>
<dbReference type="EMBL" id="KN733349">
    <property type="protein sequence ID" value="KIH58245.1"/>
    <property type="molecule type" value="Genomic_DNA"/>
</dbReference>
<dbReference type="InterPro" id="IPR014044">
    <property type="entry name" value="CAP_dom"/>
</dbReference>
<organism evidence="2 3">
    <name type="scientific">Ancylostoma duodenale</name>
    <dbReference type="NCBI Taxonomy" id="51022"/>
    <lineage>
        <taxon>Eukaryota</taxon>
        <taxon>Metazoa</taxon>
        <taxon>Ecdysozoa</taxon>
        <taxon>Nematoda</taxon>
        <taxon>Chromadorea</taxon>
        <taxon>Rhabditida</taxon>
        <taxon>Rhabditina</taxon>
        <taxon>Rhabditomorpha</taxon>
        <taxon>Strongyloidea</taxon>
        <taxon>Ancylostomatidae</taxon>
        <taxon>Ancylostomatinae</taxon>
        <taxon>Ancylostoma</taxon>
    </lineage>
</organism>
<keyword evidence="3" id="KW-1185">Reference proteome</keyword>
<dbReference type="InterPro" id="IPR035940">
    <property type="entry name" value="CAP_sf"/>
</dbReference>
<proteinExistence type="predicted"/>
<dbReference type="OrthoDB" id="5874910at2759"/>
<dbReference type="Pfam" id="PF00188">
    <property type="entry name" value="CAP"/>
    <property type="match status" value="1"/>
</dbReference>
<sequence>MLPAGLCFRRTGSSYSEGPQQLFKRTAATIRENRKPPLGEPVTLGTPQCPGGYLDQSTINTGVLDPINAARQQVVKGMQENGQSGAKLPAGKDLTQLSWACDLEQTAIKALNDGQCPETEPANPGDKGTFFDNQYYYDYPVSTILANEFKDNYLSQITANELKVQGTKVTYSGPVELRPYANLIRPATTGIGCAFNVCPGPPKKYTMYCILNSK</sequence>
<dbReference type="AlphaFoldDB" id="A0A0C2GB78"/>
<name>A0A0C2GB78_9BILA</name>
<evidence type="ECO:0000259" key="1">
    <source>
        <dbReference type="SMART" id="SM00198"/>
    </source>
</evidence>
<dbReference type="Gene3D" id="3.40.33.10">
    <property type="entry name" value="CAP"/>
    <property type="match status" value="1"/>
</dbReference>
<protein>
    <submittedName>
        <fullName evidence="2">SCP-like protein</fullName>
    </submittedName>
</protein>
<reference evidence="2 3" key="1">
    <citation type="submission" date="2013-12" db="EMBL/GenBank/DDBJ databases">
        <title>Draft genome of the parsitic nematode Ancylostoma duodenale.</title>
        <authorList>
            <person name="Mitreva M."/>
        </authorList>
    </citation>
    <scope>NUCLEOTIDE SEQUENCE [LARGE SCALE GENOMIC DNA]</scope>
    <source>
        <strain evidence="2 3">Zhejiang</strain>
    </source>
</reference>
<dbReference type="SMART" id="SM00198">
    <property type="entry name" value="SCP"/>
    <property type="match status" value="1"/>
</dbReference>
<gene>
    <name evidence="2" type="ORF">ANCDUO_11551</name>
</gene>
<evidence type="ECO:0000313" key="3">
    <source>
        <dbReference type="Proteomes" id="UP000054047"/>
    </source>
</evidence>
<dbReference type="SUPFAM" id="SSF55797">
    <property type="entry name" value="PR-1-like"/>
    <property type="match status" value="1"/>
</dbReference>
<dbReference type="Proteomes" id="UP000054047">
    <property type="component" value="Unassembled WGS sequence"/>
</dbReference>
<feature type="domain" description="SCP" evidence="1">
    <location>
        <begin position="58"/>
        <end position="208"/>
    </location>
</feature>